<evidence type="ECO:0000313" key="10">
    <source>
        <dbReference type="EMBL" id="GEK57726.1"/>
    </source>
</evidence>
<dbReference type="AlphaFoldDB" id="A0A510Y323"/>
<dbReference type="STRING" id="1371.GCA_900166605_00436"/>
<dbReference type="InterPro" id="IPR027417">
    <property type="entry name" value="P-loop_NTPase"/>
</dbReference>
<evidence type="ECO:0000256" key="1">
    <source>
        <dbReference type="ARBA" id="ARBA00007316"/>
    </source>
</evidence>
<keyword evidence="4" id="KW-0547">Nucleotide-binding</keyword>
<keyword evidence="7" id="KW-0829">Tyrosine-protein kinase</keyword>
<comment type="caution">
    <text evidence="10">The sequence shown here is derived from an EMBL/GenBank/DDBJ whole genome shotgun (WGS) entry which is preliminary data.</text>
</comment>
<evidence type="ECO:0000256" key="3">
    <source>
        <dbReference type="ARBA" id="ARBA00022679"/>
    </source>
</evidence>
<dbReference type="Proteomes" id="UP000321051">
    <property type="component" value="Unassembled WGS sequence"/>
</dbReference>
<dbReference type="GO" id="GO:0005886">
    <property type="term" value="C:plasma membrane"/>
    <property type="evidence" value="ECO:0007669"/>
    <property type="project" value="TreeGrafter"/>
</dbReference>
<gene>
    <name evidence="10" type="ORF">MHA01_06310</name>
</gene>
<evidence type="ECO:0000256" key="5">
    <source>
        <dbReference type="ARBA" id="ARBA00022777"/>
    </source>
</evidence>
<dbReference type="SUPFAM" id="SSF52540">
    <property type="entry name" value="P-loop containing nucleoside triphosphate hydrolases"/>
    <property type="match status" value="1"/>
</dbReference>
<dbReference type="FunFam" id="3.40.50.300:FF:000527">
    <property type="entry name" value="Tyrosine-protein kinase etk"/>
    <property type="match status" value="1"/>
</dbReference>
<evidence type="ECO:0000259" key="9">
    <source>
        <dbReference type="Pfam" id="PF13614"/>
    </source>
</evidence>
<keyword evidence="5 10" id="KW-0418">Kinase</keyword>
<dbReference type="PANTHER" id="PTHR32309">
    <property type="entry name" value="TYROSINE-PROTEIN KINASE"/>
    <property type="match status" value="1"/>
</dbReference>
<dbReference type="InterPro" id="IPR005702">
    <property type="entry name" value="Wzc-like_C"/>
</dbReference>
<accession>A0A510Y323</accession>
<sequence>MARKKKQEMNTNQRKLITWLNSKSPVSEQYRTIRTNIQYSSVDKEMQTMVVTSAGPGEGKSTTVANLAVTMAQQEKKVLLVDADLRKPTVHYTFRRMNTHGLINALTNHGEYAAYVQETEVPNLDILPSGPIPPNPSEILGSRSMAHLVELAREQYDVILFDAPPVLAVTDVQVISRHCDGSILVVKAGETENDAARKAKDLLEVSGVPILGCILNQKKGMDQSYYYYYGG</sequence>
<name>A0A510Y323_MARHA</name>
<organism evidence="10 11">
    <name type="scientific">Marinococcus halophilus</name>
    <dbReference type="NCBI Taxonomy" id="1371"/>
    <lineage>
        <taxon>Bacteria</taxon>
        <taxon>Bacillati</taxon>
        <taxon>Bacillota</taxon>
        <taxon>Bacilli</taxon>
        <taxon>Bacillales</taxon>
        <taxon>Bacillaceae</taxon>
        <taxon>Marinococcus</taxon>
    </lineage>
</organism>
<keyword evidence="6" id="KW-0067">ATP-binding</keyword>
<evidence type="ECO:0000256" key="4">
    <source>
        <dbReference type="ARBA" id="ARBA00022741"/>
    </source>
</evidence>
<evidence type="ECO:0000313" key="11">
    <source>
        <dbReference type="Proteomes" id="UP000321051"/>
    </source>
</evidence>
<reference evidence="10 11" key="1">
    <citation type="submission" date="2019-07" db="EMBL/GenBank/DDBJ databases">
        <title>Whole genome shotgun sequence of Marinococcus halophilus NBRC 102359.</title>
        <authorList>
            <person name="Hosoyama A."/>
            <person name="Uohara A."/>
            <person name="Ohji S."/>
            <person name="Ichikawa N."/>
        </authorList>
    </citation>
    <scope>NUCLEOTIDE SEQUENCE [LARGE SCALE GENOMIC DNA]</scope>
    <source>
        <strain evidence="10 11">NBRC 102359</strain>
    </source>
</reference>
<dbReference type="InterPro" id="IPR050445">
    <property type="entry name" value="Bact_polysacc_biosynth/exp"/>
</dbReference>
<feature type="domain" description="AAA" evidence="9">
    <location>
        <begin position="49"/>
        <end position="174"/>
    </location>
</feature>
<dbReference type="PANTHER" id="PTHR32309:SF13">
    <property type="entry name" value="FERRIC ENTEROBACTIN TRANSPORT PROTEIN FEPE"/>
    <property type="match status" value="1"/>
</dbReference>
<dbReference type="OrthoDB" id="9794577at2"/>
<dbReference type="NCBIfam" id="TIGR01007">
    <property type="entry name" value="eps_fam"/>
    <property type="match status" value="1"/>
</dbReference>
<dbReference type="CDD" id="cd05387">
    <property type="entry name" value="BY-kinase"/>
    <property type="match status" value="1"/>
</dbReference>
<protein>
    <recommendedName>
        <fullName evidence="2">non-specific protein-tyrosine kinase</fullName>
        <ecNumber evidence="2">2.7.10.2</ecNumber>
    </recommendedName>
</protein>
<evidence type="ECO:0000256" key="6">
    <source>
        <dbReference type="ARBA" id="ARBA00022840"/>
    </source>
</evidence>
<dbReference type="EC" id="2.7.10.2" evidence="2"/>
<dbReference type="InterPro" id="IPR025669">
    <property type="entry name" value="AAA_dom"/>
</dbReference>
<dbReference type="RefSeq" id="WP_094907638.1">
    <property type="nucleotide sequence ID" value="NZ_BJUN01000002.1"/>
</dbReference>
<dbReference type="Pfam" id="PF13614">
    <property type="entry name" value="AAA_31"/>
    <property type="match status" value="1"/>
</dbReference>
<evidence type="ECO:0000256" key="8">
    <source>
        <dbReference type="ARBA" id="ARBA00051245"/>
    </source>
</evidence>
<dbReference type="EMBL" id="BJUN01000002">
    <property type="protein sequence ID" value="GEK57726.1"/>
    <property type="molecule type" value="Genomic_DNA"/>
</dbReference>
<proteinExistence type="inferred from homology"/>
<dbReference type="GO" id="GO:0004715">
    <property type="term" value="F:non-membrane spanning protein tyrosine kinase activity"/>
    <property type="evidence" value="ECO:0007669"/>
    <property type="project" value="UniProtKB-EC"/>
</dbReference>
<evidence type="ECO:0000256" key="2">
    <source>
        <dbReference type="ARBA" id="ARBA00011903"/>
    </source>
</evidence>
<dbReference type="Gene3D" id="3.40.50.300">
    <property type="entry name" value="P-loop containing nucleotide triphosphate hydrolases"/>
    <property type="match status" value="1"/>
</dbReference>
<evidence type="ECO:0000256" key="7">
    <source>
        <dbReference type="ARBA" id="ARBA00023137"/>
    </source>
</evidence>
<keyword evidence="11" id="KW-1185">Reference proteome</keyword>
<dbReference type="GO" id="GO:0005524">
    <property type="term" value="F:ATP binding"/>
    <property type="evidence" value="ECO:0007669"/>
    <property type="project" value="UniProtKB-KW"/>
</dbReference>
<comment type="catalytic activity">
    <reaction evidence="8">
        <text>L-tyrosyl-[protein] + ATP = O-phospho-L-tyrosyl-[protein] + ADP + H(+)</text>
        <dbReference type="Rhea" id="RHEA:10596"/>
        <dbReference type="Rhea" id="RHEA-COMP:10136"/>
        <dbReference type="Rhea" id="RHEA-COMP:20101"/>
        <dbReference type="ChEBI" id="CHEBI:15378"/>
        <dbReference type="ChEBI" id="CHEBI:30616"/>
        <dbReference type="ChEBI" id="CHEBI:46858"/>
        <dbReference type="ChEBI" id="CHEBI:61978"/>
        <dbReference type="ChEBI" id="CHEBI:456216"/>
        <dbReference type="EC" id="2.7.10.2"/>
    </reaction>
</comment>
<dbReference type="GO" id="GO:0042802">
    <property type="term" value="F:identical protein binding"/>
    <property type="evidence" value="ECO:0007669"/>
    <property type="project" value="UniProtKB-ARBA"/>
</dbReference>
<comment type="similarity">
    <text evidence="1">Belongs to the CpsD/CapB family.</text>
</comment>
<keyword evidence="3" id="KW-0808">Transferase</keyword>